<dbReference type="PROSITE" id="PS51257">
    <property type="entry name" value="PROKAR_LIPOPROTEIN"/>
    <property type="match status" value="1"/>
</dbReference>
<dbReference type="EMBL" id="JAIRBA010000018">
    <property type="protein sequence ID" value="MCG2419385.1"/>
    <property type="molecule type" value="Genomic_DNA"/>
</dbReference>
<evidence type="ECO:0000313" key="9">
    <source>
        <dbReference type="Proteomes" id="UP001139461"/>
    </source>
</evidence>
<feature type="domain" description="SusD-like N-terminal" evidence="7">
    <location>
        <begin position="100"/>
        <end position="231"/>
    </location>
</feature>
<evidence type="ECO:0000259" key="7">
    <source>
        <dbReference type="Pfam" id="PF14322"/>
    </source>
</evidence>
<protein>
    <submittedName>
        <fullName evidence="8">RagB/SusD family nutrient uptake outer membrane protein</fullName>
    </submittedName>
</protein>
<accession>A0A9X1QW31</accession>
<comment type="similarity">
    <text evidence="2">Belongs to the SusD family.</text>
</comment>
<evidence type="ECO:0000256" key="4">
    <source>
        <dbReference type="ARBA" id="ARBA00023136"/>
    </source>
</evidence>
<reference evidence="8" key="1">
    <citation type="submission" date="2021-09" db="EMBL/GenBank/DDBJ databases">
        <title>Genome of Aequorivita sp. strain F47161.</title>
        <authorList>
            <person name="Wang Y."/>
        </authorList>
    </citation>
    <scope>NUCLEOTIDE SEQUENCE</scope>
    <source>
        <strain evidence="8">F47161</strain>
    </source>
</reference>
<evidence type="ECO:0000259" key="6">
    <source>
        <dbReference type="Pfam" id="PF07980"/>
    </source>
</evidence>
<keyword evidence="9" id="KW-1185">Reference proteome</keyword>
<feature type="domain" description="RagB/SusD" evidence="6">
    <location>
        <begin position="321"/>
        <end position="463"/>
    </location>
</feature>
<gene>
    <name evidence="8" type="ORF">K8089_10150</name>
</gene>
<evidence type="ECO:0000256" key="1">
    <source>
        <dbReference type="ARBA" id="ARBA00004442"/>
    </source>
</evidence>
<evidence type="ECO:0000313" key="8">
    <source>
        <dbReference type="EMBL" id="MCG2419385.1"/>
    </source>
</evidence>
<dbReference type="AlphaFoldDB" id="A0A9X1QW31"/>
<organism evidence="8 9">
    <name type="scientific">Aequorivita vitellina</name>
    <dbReference type="NCBI Taxonomy" id="2874475"/>
    <lineage>
        <taxon>Bacteria</taxon>
        <taxon>Pseudomonadati</taxon>
        <taxon>Bacteroidota</taxon>
        <taxon>Flavobacteriia</taxon>
        <taxon>Flavobacteriales</taxon>
        <taxon>Flavobacteriaceae</taxon>
        <taxon>Aequorivita</taxon>
    </lineage>
</organism>
<proteinExistence type="inferred from homology"/>
<dbReference type="GO" id="GO:0009279">
    <property type="term" value="C:cell outer membrane"/>
    <property type="evidence" value="ECO:0007669"/>
    <property type="project" value="UniProtKB-SubCell"/>
</dbReference>
<dbReference type="SUPFAM" id="SSF48452">
    <property type="entry name" value="TPR-like"/>
    <property type="match status" value="1"/>
</dbReference>
<dbReference type="RefSeq" id="WP_237603174.1">
    <property type="nucleotide sequence ID" value="NZ_JAIRBA010000018.1"/>
</dbReference>
<dbReference type="InterPro" id="IPR012944">
    <property type="entry name" value="SusD_RagB_dom"/>
</dbReference>
<comment type="caution">
    <text evidence="8">The sequence shown here is derived from an EMBL/GenBank/DDBJ whole genome shotgun (WGS) entry which is preliminary data.</text>
</comment>
<dbReference type="Gene3D" id="1.25.40.390">
    <property type="match status" value="1"/>
</dbReference>
<evidence type="ECO:0000256" key="5">
    <source>
        <dbReference type="ARBA" id="ARBA00023237"/>
    </source>
</evidence>
<evidence type="ECO:0000256" key="2">
    <source>
        <dbReference type="ARBA" id="ARBA00006275"/>
    </source>
</evidence>
<evidence type="ECO:0000256" key="3">
    <source>
        <dbReference type="ARBA" id="ARBA00022729"/>
    </source>
</evidence>
<keyword evidence="4" id="KW-0472">Membrane</keyword>
<dbReference type="Proteomes" id="UP001139461">
    <property type="component" value="Unassembled WGS sequence"/>
</dbReference>
<name>A0A9X1QW31_9FLAO</name>
<dbReference type="InterPro" id="IPR033985">
    <property type="entry name" value="SusD-like_N"/>
</dbReference>
<keyword evidence="3" id="KW-0732">Signal</keyword>
<sequence length="463" mass="51702">MKTILNFLNRLAYLAIVSITALSFIGCEKDLEVGLPNSQLTGISVFQNVATARAALAKIYADIRDTPPLTGTSEGLNLLIGLYADEMKYYGEGGSSIEAFYKHNIQSNSSLTEGFWSGGYQAIYQCNSVLEGLATAPITGEEKAPLEGEALFLRAYLHFYLLNLYGDIPFINTTDYLVNASVKRQPQEEVYTAIIADLEQANELLPNTDQSGQYIYATKAAANALLARIYLYREQWQKSLDAATTVLEDSPHTFTDDLSQVFVSTGPGIIWQLPPITSLTTSEAFTFIFETAPPPLAALQPELIESFEPNDARLSQWIGVVTDGTQNWYYPYKYKTRIAGDGPEEFSVLMRLAEVFLIRAEARVHLGDIGGAQSDLNKIRHRADLEDSTASTETELITAILEERRHELFTEQGHRWFDLKRTGNAAEVLQPLKPNWRITDLLFPLPQQELRLNPNLQPQNPGY</sequence>
<keyword evidence="5" id="KW-0998">Cell outer membrane</keyword>
<dbReference type="InterPro" id="IPR011990">
    <property type="entry name" value="TPR-like_helical_dom_sf"/>
</dbReference>
<dbReference type="Pfam" id="PF14322">
    <property type="entry name" value="SusD-like_3"/>
    <property type="match status" value="1"/>
</dbReference>
<dbReference type="CDD" id="cd08977">
    <property type="entry name" value="SusD"/>
    <property type="match status" value="1"/>
</dbReference>
<dbReference type="Pfam" id="PF07980">
    <property type="entry name" value="SusD_RagB"/>
    <property type="match status" value="1"/>
</dbReference>
<comment type="subcellular location">
    <subcellularLocation>
        <location evidence="1">Cell outer membrane</location>
    </subcellularLocation>
</comment>